<keyword evidence="7" id="KW-1185">Reference proteome</keyword>
<dbReference type="GO" id="GO:0004722">
    <property type="term" value="F:protein serine/threonine phosphatase activity"/>
    <property type="evidence" value="ECO:0007669"/>
    <property type="project" value="TreeGrafter"/>
</dbReference>
<dbReference type="Pfam" id="PF00300">
    <property type="entry name" value="His_Phos_1"/>
    <property type="match status" value="1"/>
</dbReference>
<proteinExistence type="inferred from homology"/>
<accession>A0A836K9U9</accession>
<dbReference type="EMBL" id="JAFEUZ010000036">
    <property type="protein sequence ID" value="KAG5464257.1"/>
    <property type="molecule type" value="Genomic_DNA"/>
</dbReference>
<dbReference type="RefSeq" id="XP_067174194.1">
    <property type="nucleotide sequence ID" value="XM_067318089.1"/>
</dbReference>
<dbReference type="GO" id="GO:0005739">
    <property type="term" value="C:mitochondrion"/>
    <property type="evidence" value="ECO:0007669"/>
    <property type="project" value="TreeGrafter"/>
</dbReference>
<dbReference type="OrthoDB" id="2118094at2759"/>
<evidence type="ECO:0000256" key="3">
    <source>
        <dbReference type="ARBA" id="ARBA00039765"/>
    </source>
</evidence>
<protein>
    <recommendedName>
        <fullName evidence="3">Serine/threonine-protein phosphatase PGAM5, mitochondrial</fullName>
    </recommendedName>
    <alternativeName>
        <fullName evidence="4">Serine/threonine-protein phosphatase Pgam5, mitochondrial</fullName>
    </alternativeName>
</protein>
<dbReference type="InterPro" id="IPR051021">
    <property type="entry name" value="Mito_Ser/Thr_phosphatase"/>
</dbReference>
<feature type="signal peptide" evidence="5">
    <location>
        <begin position="1"/>
        <end position="24"/>
    </location>
</feature>
<sequence>MSFTFRRFFGGVAIGFAASPLLRGAAVALCETVKPTAPPGTRSSAHISANGLVNHLFDDDSLPTKEELQYVKTWGVPWVEDWDRPGERGICADRSASHQRQIIMIRHGQYGNESIDDDKTHRLTALGERQARETGVYLRRLFEEGEKRIKLNAIYRQARRAYKQATKDGASEEQLAQLEKKMGEARQALSGAGGIFIDKMPTAVHVSDMTRAKQTADLILEAFPAEMRRRKDVDPQLRERIPCAVEPVRSFTATAEDMRIAEAVFERYFHRPVESGTSVEVIVGHGNMIRYLTMRALQLPPEAWLRTSLPHCSVTTITIRGTGHVSLVGMGSYGHLPPDMVTVSNVK</sequence>
<dbReference type="PANTHER" id="PTHR20935:SF0">
    <property type="entry name" value="SERINE_THREONINE-PROTEIN PHOSPHATASE PGAM5, MITOCHONDRIAL"/>
    <property type="match status" value="1"/>
</dbReference>
<dbReference type="KEGG" id="lmat:92510601"/>
<dbReference type="CDD" id="cd07067">
    <property type="entry name" value="HP_PGM_like"/>
    <property type="match status" value="1"/>
</dbReference>
<gene>
    <name evidence="6" type="ORF">LSCM1_00438</name>
</gene>
<dbReference type="PANTHER" id="PTHR20935">
    <property type="entry name" value="PHOSPHOGLYCERATE MUTASE-RELATED"/>
    <property type="match status" value="1"/>
</dbReference>
<comment type="similarity">
    <text evidence="1">Belongs to the phosphoglycerate mutase family. BPG-dependent PGAM subfamily.</text>
</comment>
<dbReference type="AlphaFoldDB" id="A0A836K9U9"/>
<dbReference type="SUPFAM" id="SSF53254">
    <property type="entry name" value="Phosphoglycerate mutase-like"/>
    <property type="match status" value="1"/>
</dbReference>
<keyword evidence="5" id="KW-0732">Signal</keyword>
<name>A0A836K9U9_9TRYP</name>
<evidence type="ECO:0000256" key="1">
    <source>
        <dbReference type="ARBA" id="ARBA00006717"/>
    </source>
</evidence>
<evidence type="ECO:0000313" key="7">
    <source>
        <dbReference type="Proteomes" id="UP000673552"/>
    </source>
</evidence>
<keyword evidence="2" id="KW-0378">Hydrolase</keyword>
<dbReference type="GO" id="GO:0090141">
    <property type="term" value="P:positive regulation of mitochondrial fission"/>
    <property type="evidence" value="ECO:0007669"/>
    <property type="project" value="TreeGrafter"/>
</dbReference>
<evidence type="ECO:0000256" key="2">
    <source>
        <dbReference type="ARBA" id="ARBA00022801"/>
    </source>
</evidence>
<dbReference type="GeneID" id="92510601"/>
<organism evidence="6 7">
    <name type="scientific">Leishmania martiniquensis</name>
    <dbReference type="NCBI Taxonomy" id="1580590"/>
    <lineage>
        <taxon>Eukaryota</taxon>
        <taxon>Discoba</taxon>
        <taxon>Euglenozoa</taxon>
        <taxon>Kinetoplastea</taxon>
        <taxon>Metakinetoplastina</taxon>
        <taxon>Trypanosomatida</taxon>
        <taxon>Trypanosomatidae</taxon>
        <taxon>Leishmaniinae</taxon>
        <taxon>Leishmania</taxon>
    </lineage>
</organism>
<evidence type="ECO:0000313" key="6">
    <source>
        <dbReference type="EMBL" id="KAG5464257.1"/>
    </source>
</evidence>
<reference evidence="6 7" key="1">
    <citation type="submission" date="2021-03" db="EMBL/GenBank/DDBJ databases">
        <title>Leishmania (Mundinia) martiniquensis Genome sequencing and assembly.</title>
        <authorList>
            <person name="Almutairi H."/>
            <person name="Gatherer D."/>
        </authorList>
    </citation>
    <scope>NUCLEOTIDE SEQUENCE [LARGE SCALE GENOMIC DNA]</scope>
    <source>
        <strain evidence="6">LSCM1</strain>
    </source>
</reference>
<dbReference type="InterPro" id="IPR029033">
    <property type="entry name" value="His_PPase_superfam"/>
</dbReference>
<feature type="chain" id="PRO_5032691115" description="Serine/threonine-protein phosphatase PGAM5, mitochondrial" evidence="5">
    <location>
        <begin position="25"/>
        <end position="347"/>
    </location>
</feature>
<dbReference type="Proteomes" id="UP000673552">
    <property type="component" value="Chromosome 36"/>
</dbReference>
<evidence type="ECO:0000256" key="4">
    <source>
        <dbReference type="ARBA" id="ARBA00040722"/>
    </source>
</evidence>
<evidence type="ECO:0000256" key="5">
    <source>
        <dbReference type="SAM" id="SignalP"/>
    </source>
</evidence>
<dbReference type="SMART" id="SM00855">
    <property type="entry name" value="PGAM"/>
    <property type="match status" value="1"/>
</dbReference>
<dbReference type="Gene3D" id="3.40.50.1240">
    <property type="entry name" value="Phosphoglycerate mutase-like"/>
    <property type="match status" value="1"/>
</dbReference>
<comment type="caution">
    <text evidence="6">The sequence shown here is derived from an EMBL/GenBank/DDBJ whole genome shotgun (WGS) entry which is preliminary data.</text>
</comment>
<dbReference type="InterPro" id="IPR013078">
    <property type="entry name" value="His_Pase_superF_clade-1"/>
</dbReference>